<dbReference type="PANTHER" id="PTHR38767:SF1">
    <property type="entry name" value="DNA POLYMERASE III SUBUNIT CHI"/>
    <property type="match status" value="1"/>
</dbReference>
<dbReference type="InterPro" id="IPR007459">
    <property type="entry name" value="DNA_pol3_chi"/>
</dbReference>
<organism evidence="1 2">
    <name type="scientific">Croceibacterium mercuriale</name>
    <dbReference type="NCBI Taxonomy" id="1572751"/>
    <lineage>
        <taxon>Bacteria</taxon>
        <taxon>Pseudomonadati</taxon>
        <taxon>Pseudomonadota</taxon>
        <taxon>Alphaproteobacteria</taxon>
        <taxon>Sphingomonadales</taxon>
        <taxon>Erythrobacteraceae</taxon>
        <taxon>Croceibacterium</taxon>
    </lineage>
</organism>
<dbReference type="EMBL" id="JTDN01000001">
    <property type="protein sequence ID" value="KHL26289.1"/>
    <property type="molecule type" value="Genomic_DNA"/>
</dbReference>
<evidence type="ECO:0000313" key="2">
    <source>
        <dbReference type="Proteomes" id="UP000030988"/>
    </source>
</evidence>
<dbReference type="STRING" id="1572751.PK98_07410"/>
<dbReference type="AlphaFoldDB" id="A0A0B2BXY3"/>
<protein>
    <recommendedName>
        <fullName evidence="3">DNA polymerase III subunit chi</fullName>
    </recommendedName>
</protein>
<name>A0A0B2BXY3_9SPHN</name>
<dbReference type="PANTHER" id="PTHR38767">
    <property type="entry name" value="DNA POLYMERASE III SUBUNIT CHI"/>
    <property type="match status" value="1"/>
</dbReference>
<evidence type="ECO:0008006" key="3">
    <source>
        <dbReference type="Google" id="ProtNLM"/>
    </source>
</evidence>
<dbReference type="OrthoDB" id="9795973at2"/>
<dbReference type="RefSeq" id="WP_039095440.1">
    <property type="nucleotide sequence ID" value="NZ_JTDN01000001.1"/>
</dbReference>
<reference evidence="1 2" key="1">
    <citation type="submission" date="2014-11" db="EMBL/GenBank/DDBJ databases">
        <title>Draft genome sequence of Kirrobacter mercurialis.</title>
        <authorList>
            <person name="Coil D.A."/>
            <person name="Eisen J.A."/>
        </authorList>
    </citation>
    <scope>NUCLEOTIDE SEQUENCE [LARGE SCALE GENOMIC DNA]</scope>
    <source>
        <strain evidence="1 2">Coronado</strain>
    </source>
</reference>
<dbReference type="GO" id="GO:0006260">
    <property type="term" value="P:DNA replication"/>
    <property type="evidence" value="ECO:0007669"/>
    <property type="project" value="InterPro"/>
</dbReference>
<evidence type="ECO:0000313" key="1">
    <source>
        <dbReference type="EMBL" id="KHL26289.1"/>
    </source>
</evidence>
<dbReference type="SUPFAM" id="SSF102400">
    <property type="entry name" value="DNA polymerase III chi subunit"/>
    <property type="match status" value="1"/>
</dbReference>
<dbReference type="Proteomes" id="UP000030988">
    <property type="component" value="Unassembled WGS sequence"/>
</dbReference>
<comment type="caution">
    <text evidence="1">The sequence shown here is derived from an EMBL/GenBank/DDBJ whole genome shotgun (WGS) entry which is preliminary data.</text>
</comment>
<dbReference type="InterPro" id="IPR036768">
    <property type="entry name" value="PolIII_chi_sf"/>
</dbReference>
<keyword evidence="2" id="KW-1185">Reference proteome</keyword>
<gene>
    <name evidence="1" type="ORF">PK98_07410</name>
</gene>
<proteinExistence type="predicted"/>
<accession>A0A0B2BXY3</accession>
<dbReference type="Pfam" id="PF04364">
    <property type="entry name" value="DNA_pol3_chi"/>
    <property type="match status" value="1"/>
</dbReference>
<dbReference type="GO" id="GO:0003677">
    <property type="term" value="F:DNA binding"/>
    <property type="evidence" value="ECO:0007669"/>
    <property type="project" value="InterPro"/>
</dbReference>
<dbReference type="GO" id="GO:0032298">
    <property type="term" value="P:positive regulation of DNA-templated DNA replication initiation"/>
    <property type="evidence" value="ECO:0007669"/>
    <property type="project" value="TreeGrafter"/>
</dbReference>
<dbReference type="Gene3D" id="3.40.50.10110">
    <property type="entry name" value="DNA polymerase III subunit chi"/>
    <property type="match status" value="1"/>
</dbReference>
<dbReference type="GO" id="GO:0003887">
    <property type="term" value="F:DNA-directed DNA polymerase activity"/>
    <property type="evidence" value="ECO:0007669"/>
    <property type="project" value="InterPro"/>
</dbReference>
<sequence length="144" mass="16023">MRVGFYLSATQPVERVLPQVARAAVRAGQRMLVVGDTPLLARLDQALWDSAPDAFLAHGDAAHPHAARQPILLSAECRAPNGAQLLALADGQWRDDALAFERALLFFDEGGRDASRALWRDLKRREGVMLEFHEHDGTRWNSRS</sequence>